<evidence type="ECO:0000256" key="2">
    <source>
        <dbReference type="SAM" id="MobiDB-lite"/>
    </source>
</evidence>
<dbReference type="GO" id="GO:0005829">
    <property type="term" value="C:cytosol"/>
    <property type="evidence" value="ECO:0007669"/>
    <property type="project" value="TreeGrafter"/>
</dbReference>
<dbReference type="PANTHER" id="PTHR12634:SF15">
    <property type="entry name" value="SERINE_THREONINE-PROTEIN PHOSPHATASE 6 REGULATORY SUBUNIT 2"/>
    <property type="match status" value="1"/>
</dbReference>
<evidence type="ECO:0000313" key="3">
    <source>
        <dbReference type="Ensembl" id="ENSSRHP00000030351.1"/>
    </source>
</evidence>
<dbReference type="Ensembl" id="ENSSRHT00000031240.1">
    <property type="protein sequence ID" value="ENSSRHP00000030351.1"/>
    <property type="gene ID" value="ENSSRHG00000011736.1"/>
</dbReference>
<evidence type="ECO:0000313" key="4">
    <source>
        <dbReference type="Proteomes" id="UP000472270"/>
    </source>
</evidence>
<name>A0A673HVT0_9TELE</name>
<accession>A0A673HVT0</accession>
<dbReference type="Pfam" id="PF04499">
    <property type="entry name" value="SAPS"/>
    <property type="match status" value="2"/>
</dbReference>
<gene>
    <name evidence="3" type="primary">LOC107733000</name>
</gene>
<sequence>MFWKFDLNNTSHIDQLLDREGVTLRELMEEEDVLQECKAQNRKLLLFLSKDHCMQELVTLITEEPPADLEEKTRFKFPNIACELLTSDVALINDKLGGDESLLEKLYHFLEQEPPLNPLLASFFSKTIGNLIARKTDQVISFLRKKHNFISLVLNHIDASAMMDLLLRLISCVEPALLRMEVLNWLNEERLIQRLTELMHTGRDEERQSNASQTLCDIIRLSRDQANQLSEVTEPDPLLAVLESQENVAELLKNMFEGERTEASVVNGTQGLINPKINSHAWMLAVFPPFFKSFIDLLLPLCLIAILTTVGVLEQPLGSARLHVARLVASLLQTCDLSICQEICRLNTMDLLLDLFFKYTWNNFLHLQVELCVASILNHSVHTDLQNPGLQNHEERPLFQHCRLVQRILGAWEENDKIQAEGGRRRGNMGHLTRIANTVVQNLEKGLAHSQINDLIKELPEDCRGRWESFVGETLRETNRRNTVDLVSTHNLHSSSEDDDMESPFPNDLSIQQAFSDYQIQQMTANFVDQFGFNDEEFSEHDENINAAFDRIAEINFNIDANAAAFEACCKERIQQFDDCEEEEDIWDEKEINYATQIKARSRYSTWMIYPGWTASFGETEVSSSSTWAGSPQQDGEGLQDTSWASFTEFQPFSR</sequence>
<comment type="similarity">
    <text evidence="1">Belongs to the SAPS family.</text>
</comment>
<keyword evidence="4" id="KW-1185">Reference proteome</keyword>
<reference evidence="3" key="2">
    <citation type="submission" date="2025-09" db="UniProtKB">
        <authorList>
            <consortium name="Ensembl"/>
        </authorList>
    </citation>
    <scope>IDENTIFICATION</scope>
</reference>
<dbReference type="GO" id="GO:0005634">
    <property type="term" value="C:nucleus"/>
    <property type="evidence" value="ECO:0007669"/>
    <property type="project" value="TreeGrafter"/>
</dbReference>
<evidence type="ECO:0000256" key="1">
    <source>
        <dbReference type="ARBA" id="ARBA00006180"/>
    </source>
</evidence>
<dbReference type="GO" id="GO:0019903">
    <property type="term" value="F:protein phosphatase binding"/>
    <property type="evidence" value="ECO:0007669"/>
    <property type="project" value="InterPro"/>
</dbReference>
<organism evidence="3 4">
    <name type="scientific">Sinocyclocheilus rhinocerous</name>
    <dbReference type="NCBI Taxonomy" id="307959"/>
    <lineage>
        <taxon>Eukaryota</taxon>
        <taxon>Metazoa</taxon>
        <taxon>Chordata</taxon>
        <taxon>Craniata</taxon>
        <taxon>Vertebrata</taxon>
        <taxon>Euteleostomi</taxon>
        <taxon>Actinopterygii</taxon>
        <taxon>Neopterygii</taxon>
        <taxon>Teleostei</taxon>
        <taxon>Ostariophysi</taxon>
        <taxon>Cypriniformes</taxon>
        <taxon>Cyprinidae</taxon>
        <taxon>Cyprininae</taxon>
        <taxon>Sinocyclocheilus</taxon>
    </lineage>
</organism>
<dbReference type="PANTHER" id="PTHR12634">
    <property type="entry name" value="SIT4 YEAST -ASSOCIATING PROTEIN-RELATED"/>
    <property type="match status" value="1"/>
</dbReference>
<dbReference type="GO" id="GO:0019888">
    <property type="term" value="F:protein phosphatase regulator activity"/>
    <property type="evidence" value="ECO:0007669"/>
    <property type="project" value="TreeGrafter"/>
</dbReference>
<dbReference type="AlphaFoldDB" id="A0A673HVT0"/>
<proteinExistence type="inferred from homology"/>
<protein>
    <submittedName>
        <fullName evidence="3">Serine/threonine-protein phosphatase 6 regulatory subunit 2-like</fullName>
    </submittedName>
</protein>
<reference evidence="3" key="1">
    <citation type="submission" date="2025-08" db="UniProtKB">
        <authorList>
            <consortium name="Ensembl"/>
        </authorList>
    </citation>
    <scope>IDENTIFICATION</scope>
</reference>
<dbReference type="InterPro" id="IPR007587">
    <property type="entry name" value="SAPS"/>
</dbReference>
<dbReference type="Proteomes" id="UP000472270">
    <property type="component" value="Unassembled WGS sequence"/>
</dbReference>
<feature type="region of interest" description="Disordered" evidence="2">
    <location>
        <begin position="624"/>
        <end position="643"/>
    </location>
</feature>